<reference evidence="2" key="1">
    <citation type="journal article" date="2015" name="Nature">
        <title>Complex archaea that bridge the gap between prokaryotes and eukaryotes.</title>
        <authorList>
            <person name="Spang A."/>
            <person name="Saw J.H."/>
            <person name="Jorgensen S.L."/>
            <person name="Zaremba-Niedzwiedzka K."/>
            <person name="Martijn J."/>
            <person name="Lind A.E."/>
            <person name="van Eijk R."/>
            <person name="Schleper C."/>
            <person name="Guy L."/>
            <person name="Ettema T.J."/>
        </authorList>
    </citation>
    <scope>NUCLEOTIDE SEQUENCE</scope>
</reference>
<sequence length="34" mass="3689">RQEAQTPRPHEPVKGEDGAGLSPMTPQTRPLSGY</sequence>
<gene>
    <name evidence="2" type="ORF">LCGC14_1491900</name>
</gene>
<protein>
    <submittedName>
        <fullName evidence="2">Uncharacterized protein</fullName>
    </submittedName>
</protein>
<proteinExistence type="predicted"/>
<comment type="caution">
    <text evidence="2">The sequence shown here is derived from an EMBL/GenBank/DDBJ whole genome shotgun (WGS) entry which is preliminary data.</text>
</comment>
<feature type="non-terminal residue" evidence="2">
    <location>
        <position position="1"/>
    </location>
</feature>
<evidence type="ECO:0000313" key="2">
    <source>
        <dbReference type="EMBL" id="KKM65390.1"/>
    </source>
</evidence>
<organism evidence="2">
    <name type="scientific">marine sediment metagenome</name>
    <dbReference type="NCBI Taxonomy" id="412755"/>
    <lineage>
        <taxon>unclassified sequences</taxon>
        <taxon>metagenomes</taxon>
        <taxon>ecological metagenomes</taxon>
    </lineage>
</organism>
<dbReference type="AlphaFoldDB" id="A0A0F9LM38"/>
<dbReference type="EMBL" id="LAZR01010734">
    <property type="protein sequence ID" value="KKM65390.1"/>
    <property type="molecule type" value="Genomic_DNA"/>
</dbReference>
<feature type="compositionally biased region" description="Polar residues" evidence="1">
    <location>
        <begin position="24"/>
        <end position="34"/>
    </location>
</feature>
<name>A0A0F9LM38_9ZZZZ</name>
<feature type="compositionally biased region" description="Basic and acidic residues" evidence="1">
    <location>
        <begin position="1"/>
        <end position="17"/>
    </location>
</feature>
<feature type="region of interest" description="Disordered" evidence="1">
    <location>
        <begin position="1"/>
        <end position="34"/>
    </location>
</feature>
<accession>A0A0F9LM38</accession>
<evidence type="ECO:0000256" key="1">
    <source>
        <dbReference type="SAM" id="MobiDB-lite"/>
    </source>
</evidence>